<accession>A0AAD6DBL5</accession>
<dbReference type="InterPro" id="IPR017853">
    <property type="entry name" value="GH"/>
</dbReference>
<comment type="similarity">
    <text evidence="1">Belongs to the glycosyl hydrolase 18 family. Chitinase class V subfamily.</text>
</comment>
<dbReference type="Pfam" id="PF00704">
    <property type="entry name" value="Glyco_hydro_18"/>
    <property type="match status" value="1"/>
</dbReference>
<comment type="caution">
    <text evidence="4">The sequence shown here is derived from an EMBL/GenBank/DDBJ whole genome shotgun (WGS) entry which is preliminary data.</text>
</comment>
<organism evidence="4 5">
    <name type="scientific">Penicillium hetheringtonii</name>
    <dbReference type="NCBI Taxonomy" id="911720"/>
    <lineage>
        <taxon>Eukaryota</taxon>
        <taxon>Fungi</taxon>
        <taxon>Dikarya</taxon>
        <taxon>Ascomycota</taxon>
        <taxon>Pezizomycotina</taxon>
        <taxon>Eurotiomycetes</taxon>
        <taxon>Eurotiomycetidae</taxon>
        <taxon>Eurotiales</taxon>
        <taxon>Aspergillaceae</taxon>
        <taxon>Penicillium</taxon>
    </lineage>
</organism>
<dbReference type="SUPFAM" id="SSF54556">
    <property type="entry name" value="Chitinase insertion domain"/>
    <property type="match status" value="1"/>
</dbReference>
<reference evidence="4 5" key="1">
    <citation type="journal article" date="2023" name="IMA Fungus">
        <title>Comparative genomic study of the Penicillium genus elucidates a diverse pangenome and 15 lateral gene transfer events.</title>
        <authorList>
            <person name="Petersen C."/>
            <person name="Sorensen T."/>
            <person name="Nielsen M.R."/>
            <person name="Sondergaard T.E."/>
            <person name="Sorensen J.L."/>
            <person name="Fitzpatrick D.A."/>
            <person name="Frisvad J.C."/>
            <person name="Nielsen K.L."/>
        </authorList>
    </citation>
    <scope>NUCLEOTIDE SEQUENCE [LARGE SCALE GENOMIC DNA]</scope>
    <source>
        <strain evidence="4 5">IBT 29057</strain>
    </source>
</reference>
<dbReference type="Proteomes" id="UP001216150">
    <property type="component" value="Unassembled WGS sequence"/>
</dbReference>
<dbReference type="InterPro" id="IPR050314">
    <property type="entry name" value="Glycosyl_Hydrlase_18"/>
</dbReference>
<gene>
    <name evidence="4" type="ORF">N7450_009603</name>
</gene>
<evidence type="ECO:0000313" key="4">
    <source>
        <dbReference type="EMBL" id="KAJ5572619.1"/>
    </source>
</evidence>
<dbReference type="AlphaFoldDB" id="A0AAD6DBL5"/>
<evidence type="ECO:0000313" key="5">
    <source>
        <dbReference type="Proteomes" id="UP001216150"/>
    </source>
</evidence>
<dbReference type="EMBL" id="JAQJAC010000009">
    <property type="protein sequence ID" value="KAJ5572619.1"/>
    <property type="molecule type" value="Genomic_DNA"/>
</dbReference>
<dbReference type="SUPFAM" id="SSF51445">
    <property type="entry name" value="(Trans)glycosidases"/>
    <property type="match status" value="1"/>
</dbReference>
<dbReference type="InterPro" id="IPR029070">
    <property type="entry name" value="Chitinase_insertion_sf"/>
</dbReference>
<proteinExistence type="inferred from homology"/>
<dbReference type="PROSITE" id="PS51910">
    <property type="entry name" value="GH18_2"/>
    <property type="match status" value="1"/>
</dbReference>
<evidence type="ECO:0000259" key="3">
    <source>
        <dbReference type="PROSITE" id="PS51910"/>
    </source>
</evidence>
<evidence type="ECO:0000256" key="1">
    <source>
        <dbReference type="ARBA" id="ARBA00008682"/>
    </source>
</evidence>
<sequence length="454" mass="49533">MTYDLHGVWDASDPIDSIVQGHTNLIEIKNALELFWRVEVPPAKLVLGFGFYGRAFTLQDKTCTKPGCPFSSASDPGPCSETSGILAYYEIMSILQDKSLKQTTIEPTHDKGAAVNYFTFDNNQWISYNDKVTFKQKVDWANNVGLGGAMLLASDLDDDKYSAHKDLLGRTVIDTSTLQLENKTVSNPKSTVIDLSAFTDQKCFKYSGKCVRLNDNAAMSKACGSGYTVVGWNDAGCGKKSCHCGKPICCPSNAAPKNCMWRGQDTGQEGASSDCSGQCQAGEININGIRSSWDGGFLNDRDTDKYGCGYKVFCCPDPNYQQVTKSCLWAKCGKECGSGKQSILTKYDNYYSKKQKYCCSIPVELVGCHWKGGSGSSDCANAKYNATEVQIATSSLDNSYTTCDCSHGYNQKTEVGQYTAQSRKRPLARQYTPRTSVISSADIVQKPAAETGTI</sequence>
<dbReference type="InterPro" id="IPR001223">
    <property type="entry name" value="Glyco_hydro18_cat"/>
</dbReference>
<dbReference type="PANTHER" id="PTHR11177">
    <property type="entry name" value="CHITINASE"/>
    <property type="match status" value="1"/>
</dbReference>
<dbReference type="PANTHER" id="PTHR11177:SF397">
    <property type="entry name" value="CHITINASE"/>
    <property type="match status" value="1"/>
</dbReference>
<name>A0AAD6DBL5_9EURO</name>
<dbReference type="GO" id="GO:0005975">
    <property type="term" value="P:carbohydrate metabolic process"/>
    <property type="evidence" value="ECO:0007669"/>
    <property type="project" value="InterPro"/>
</dbReference>
<keyword evidence="5" id="KW-1185">Reference proteome</keyword>
<dbReference type="Gene3D" id="3.20.20.80">
    <property type="entry name" value="Glycosidases"/>
    <property type="match status" value="1"/>
</dbReference>
<dbReference type="Gene3D" id="3.10.50.10">
    <property type="match status" value="1"/>
</dbReference>
<feature type="domain" description="GH18" evidence="3">
    <location>
        <begin position="1"/>
        <end position="171"/>
    </location>
</feature>
<dbReference type="GO" id="GO:0008843">
    <property type="term" value="F:endochitinase activity"/>
    <property type="evidence" value="ECO:0007669"/>
    <property type="project" value="UniProtKB-EC"/>
</dbReference>
<dbReference type="EC" id="3.2.1.14" evidence="2"/>
<protein>
    <recommendedName>
        <fullName evidence="2">chitinase</fullName>
        <ecNumber evidence="2">3.2.1.14</ecNumber>
    </recommendedName>
</protein>
<evidence type="ECO:0000256" key="2">
    <source>
        <dbReference type="ARBA" id="ARBA00012729"/>
    </source>
</evidence>